<name>A0AAD2JMK2_9STRA</name>
<organism evidence="3 4">
    <name type="scientific">Cylindrotheca closterium</name>
    <dbReference type="NCBI Taxonomy" id="2856"/>
    <lineage>
        <taxon>Eukaryota</taxon>
        <taxon>Sar</taxon>
        <taxon>Stramenopiles</taxon>
        <taxon>Ochrophyta</taxon>
        <taxon>Bacillariophyta</taxon>
        <taxon>Bacillariophyceae</taxon>
        <taxon>Bacillariophycidae</taxon>
        <taxon>Bacillariales</taxon>
        <taxon>Bacillariaceae</taxon>
        <taxon>Cylindrotheca</taxon>
    </lineage>
</organism>
<reference evidence="3" key="1">
    <citation type="submission" date="2023-08" db="EMBL/GenBank/DDBJ databases">
        <authorList>
            <person name="Audoor S."/>
            <person name="Bilcke G."/>
        </authorList>
    </citation>
    <scope>NUCLEOTIDE SEQUENCE</scope>
</reference>
<accession>A0AAD2JMK2</accession>
<feature type="signal peptide" evidence="1">
    <location>
        <begin position="1"/>
        <end position="22"/>
    </location>
</feature>
<comment type="caution">
    <text evidence="3">The sequence shown here is derived from an EMBL/GenBank/DDBJ whole genome shotgun (WGS) entry which is preliminary data.</text>
</comment>
<evidence type="ECO:0000313" key="4">
    <source>
        <dbReference type="Proteomes" id="UP001295423"/>
    </source>
</evidence>
<dbReference type="PROSITE" id="PS51233">
    <property type="entry name" value="VWFD"/>
    <property type="match status" value="1"/>
</dbReference>
<keyword evidence="4" id="KW-1185">Reference proteome</keyword>
<dbReference type="EMBL" id="CAKOGP040002180">
    <property type="protein sequence ID" value="CAJ1964229.1"/>
    <property type="molecule type" value="Genomic_DNA"/>
</dbReference>
<evidence type="ECO:0000259" key="2">
    <source>
        <dbReference type="PROSITE" id="PS51233"/>
    </source>
</evidence>
<gene>
    <name evidence="3" type="ORF">CYCCA115_LOCUS20530</name>
</gene>
<evidence type="ECO:0000313" key="3">
    <source>
        <dbReference type="EMBL" id="CAJ1964229.1"/>
    </source>
</evidence>
<dbReference type="InterPro" id="IPR001846">
    <property type="entry name" value="VWF_type-D"/>
</dbReference>
<evidence type="ECO:0000256" key="1">
    <source>
        <dbReference type="SAM" id="SignalP"/>
    </source>
</evidence>
<feature type="chain" id="PRO_5042151352" description="VWFD domain-containing protein" evidence="1">
    <location>
        <begin position="23"/>
        <end position="567"/>
    </location>
</feature>
<keyword evidence="1" id="KW-0732">Signal</keyword>
<proteinExistence type="predicted"/>
<dbReference type="Proteomes" id="UP001295423">
    <property type="component" value="Unassembled WGS sequence"/>
</dbReference>
<feature type="domain" description="VWFD" evidence="2">
    <location>
        <begin position="310"/>
        <end position="498"/>
    </location>
</feature>
<dbReference type="AlphaFoldDB" id="A0AAD2JMK2"/>
<sequence length="567" mass="62969">MIKYNLLLCLCLIIGSAPIADGAPFDYQAPATGSAKCALINIIMDESASMDGDQLFMKTTALPRMAHTLYSSAYGYNNVFLCSSGFGHGSNKDDAALNTARWRSHGCTTYNGHGVAHNTAVTDWESSGQVEDGWYSMQMGMEDVPDVIEGIDLLSHCGRIDKNMILVTDEDRDDRDSTQTASGLKNLIKSNGYVLNVIADVEIDNDLDNIGMKIQNGGYNNTIYTADSSAPLKYVTTVDTRSYKIFADGFKDTNTHYSDLVVDTWGAVFNIESMRTQGEVFADVFVTIKVEEISEGSGGSSGGCGSRCESNSEVGGDPHFTTWTNEHYEYHGQCDLVMLSDPKFADNLGLDIHIRTKIVRFWSYIKSVVIRIGNDLLEIEGTLDDNDAEAHYWINYEYQGDLDDFAGFTVTQALPANYKRQYKIDLSPKYQDAYIVVQLYKEFVRVQFHGGEEVFGNTVGLLGDYNTGKTLARDGSTVMNDFVELGDEWQVLPSEPKLFHEITHPQFPEKCIQPEDPRGERRRRLDESTVSIEQAEAACATLKDPLTIKDCVYDILATQDLDMVGAF</sequence>
<protein>
    <recommendedName>
        <fullName evidence="2">VWFD domain-containing protein</fullName>
    </recommendedName>
</protein>